<evidence type="ECO:0000313" key="3">
    <source>
        <dbReference type="EMBL" id="QSV45984.1"/>
    </source>
</evidence>
<feature type="transmembrane region" description="Helical" evidence="1">
    <location>
        <begin position="293"/>
        <end position="313"/>
    </location>
</feature>
<evidence type="ECO:0000313" key="4">
    <source>
        <dbReference type="Proteomes" id="UP000663651"/>
    </source>
</evidence>
<organism evidence="3 4">
    <name type="scientific">Geobacter benzoatilyticus</name>
    <dbReference type="NCBI Taxonomy" id="2815309"/>
    <lineage>
        <taxon>Bacteria</taxon>
        <taxon>Pseudomonadati</taxon>
        <taxon>Thermodesulfobacteriota</taxon>
        <taxon>Desulfuromonadia</taxon>
        <taxon>Geobacterales</taxon>
        <taxon>Geobacteraceae</taxon>
        <taxon>Geobacter</taxon>
    </lineage>
</organism>
<dbReference type="Pfam" id="PF05226">
    <property type="entry name" value="CHASE2"/>
    <property type="match status" value="1"/>
</dbReference>
<name>A0ABX7Q3F5_9BACT</name>
<dbReference type="InterPro" id="IPR035965">
    <property type="entry name" value="PAS-like_dom_sf"/>
</dbReference>
<dbReference type="Proteomes" id="UP000663651">
    <property type="component" value="Chromosome"/>
</dbReference>
<feature type="transmembrane region" description="Helical" evidence="1">
    <location>
        <begin position="319"/>
        <end position="337"/>
    </location>
</feature>
<accession>A0ABX7Q3F5</accession>
<keyword evidence="1" id="KW-0472">Membrane</keyword>
<keyword evidence="4" id="KW-1185">Reference proteome</keyword>
<evidence type="ECO:0000256" key="1">
    <source>
        <dbReference type="SAM" id="Phobius"/>
    </source>
</evidence>
<evidence type="ECO:0000259" key="2">
    <source>
        <dbReference type="SMART" id="SM01080"/>
    </source>
</evidence>
<proteinExistence type="predicted"/>
<feature type="transmembrane region" description="Helical" evidence="1">
    <location>
        <begin position="268"/>
        <end position="286"/>
    </location>
</feature>
<reference evidence="3 4" key="1">
    <citation type="submission" date="2021-03" db="EMBL/GenBank/DDBJ databases">
        <title>Geobacter metallireducens gen. nov. sp. nov., a microorganism capable of coupling the complete oxidation of organic compounds to the reduction of iron and other metals.</title>
        <authorList>
            <person name="Li Y."/>
        </authorList>
    </citation>
    <scope>NUCLEOTIDE SEQUENCE [LARGE SCALE GENOMIC DNA]</scope>
    <source>
        <strain evidence="3 4">Jerry-YX</strain>
    </source>
</reference>
<dbReference type="RefSeq" id="WP_207163773.1">
    <property type="nucleotide sequence ID" value="NZ_CP071382.1"/>
</dbReference>
<gene>
    <name evidence="3" type="ORF">JZM60_01420</name>
</gene>
<dbReference type="SMART" id="SM01080">
    <property type="entry name" value="CHASE2"/>
    <property type="match status" value="1"/>
</dbReference>
<protein>
    <submittedName>
        <fullName evidence="3">CHASE2 domain-containing protein</fullName>
    </submittedName>
</protein>
<feature type="domain" description="CHASE2" evidence="2">
    <location>
        <begin position="27"/>
        <end position="286"/>
    </location>
</feature>
<dbReference type="SUPFAM" id="SSF55785">
    <property type="entry name" value="PYP-like sensor domain (PAS domain)"/>
    <property type="match status" value="1"/>
</dbReference>
<dbReference type="InterPro" id="IPR007890">
    <property type="entry name" value="CHASE2"/>
</dbReference>
<sequence length="892" mass="98777">MNIRKNALAVGAAITLVTWILMAAGVFRIPDGLIYNFLVRLSPSSSSPPGNVLIVKAGFERMGEGDEVWLALLRELRRQGAKQVVFTFLPGRVSREFYEEAAAGRMVVFGREFLEDESSSKQVLAPFPPTAANLKLPFGVLVDPPDESGMHRYQHTNVVVNGSRFPTLEAVAAGRFKGMPVETSTSVLINFLGRGGGIPAVSLERALGGGLIPELVKGKSVIIGFAGLAHEPGLRTPLAGGRDVALLDYRGYAIDTFIANSGIVEVPLIVQFLFVALIVFAGLVLQTFFEMRFLTWLTLAAVIASLGSCWLLLLFGHIWLPVVEPLVAFFLTFLLIFRQRVLLAEEAVNTMLLNLSAKLKQRVMPESFYNSQEYWSQVITMVNQTLNLTRTIFLERVPGEHRVREVKALHCSITDISERRRDYERTPYSTAIASGGPIRLDRANYLTRSETEEDQYLVPLLFGGQPLGFWAFGIAPETAASIPYFEGTIRDFGKQISELLYRRQEWQAQQRKQNSYSVNYLDLSRDVPHEELKKSIDLFERRVNTLETVFAELGTATILYDLFGRVLLANRRMVEIMKEAGLAPYELTALDLAVALSGLKAEEVRQHLHKVLIEHGQVTLVASRIRAKAGEHLIRIRPLIEQERRLLPMEARPFSVYGILFELVDLSDITRGDRTREQFVGQLPGRLTAMIEPVAAAAARLRDETLAPEARKSLLAELDGRASEALGFVADIGGCLEKRSPATGRECYPIDALPLLRGAAARAERDLAQRRIATTIVVSGTVPLVWAESRELAESFYAFIIMIGNDTAQNNAIRMEIGAEGDYVACRLAGTGFGMPDAVLQRALFSDEPTDSAEYRRARAAVGQVRQWQGSVAASSEVGCGISVEVRLKKFH</sequence>
<dbReference type="EMBL" id="CP071382">
    <property type="protein sequence ID" value="QSV45984.1"/>
    <property type="molecule type" value="Genomic_DNA"/>
</dbReference>
<keyword evidence="1" id="KW-1133">Transmembrane helix</keyword>
<keyword evidence="1" id="KW-0812">Transmembrane</keyword>